<accession>A0A7T7XR66</accession>
<evidence type="ECO:0000256" key="3">
    <source>
        <dbReference type="ARBA" id="ARBA00022692"/>
    </source>
</evidence>
<sequence length="77" mass="7969">MIIFLLVLILAGSVYALVSKDLLHGAISLSATSAAAAVVFYLLHAPDVAITEAAVGAGVSTVIFVWAIRVTSRKDEA</sequence>
<evidence type="ECO:0000256" key="6">
    <source>
        <dbReference type="SAM" id="Phobius"/>
    </source>
</evidence>
<dbReference type="Proteomes" id="UP000595917">
    <property type="component" value="Chromosome"/>
</dbReference>
<dbReference type="AlphaFoldDB" id="A0A7T7XR66"/>
<gene>
    <name evidence="8" type="ORF">JFL75_08775</name>
</gene>
<feature type="domain" description="MrpA C-terminal/MbhD" evidence="7">
    <location>
        <begin position="7"/>
        <end position="72"/>
    </location>
</feature>
<keyword evidence="4 6" id="KW-1133">Transmembrane helix</keyword>
<name>A0A7T7XR66_9SPIR</name>
<keyword evidence="3 6" id="KW-0812">Transmembrane</keyword>
<dbReference type="Gene3D" id="1.20.120.1200">
    <property type="entry name" value="NADH-ubiquinone/plastoquinone oxidoreductase chain 6, subunit NuoJ"/>
    <property type="match status" value="1"/>
</dbReference>
<dbReference type="RefSeq" id="WP_215628306.1">
    <property type="nucleotide sequence ID" value="NZ_CP067089.2"/>
</dbReference>
<evidence type="ECO:0000256" key="4">
    <source>
        <dbReference type="ARBA" id="ARBA00022989"/>
    </source>
</evidence>
<dbReference type="EMBL" id="CP067089">
    <property type="protein sequence ID" value="QQO10995.1"/>
    <property type="molecule type" value="Genomic_DNA"/>
</dbReference>
<dbReference type="Pfam" id="PF13244">
    <property type="entry name" value="MbhD"/>
    <property type="match status" value="1"/>
</dbReference>
<dbReference type="KEGG" id="bhc:JFL75_08775"/>
<dbReference type="InterPro" id="IPR042106">
    <property type="entry name" value="Nuo/plastoQ_OxRdtase_6_NuoJ"/>
</dbReference>
<evidence type="ECO:0000313" key="9">
    <source>
        <dbReference type="Proteomes" id="UP000595917"/>
    </source>
</evidence>
<organism evidence="8 9">
    <name type="scientific">Breznakiella homolactica</name>
    <dbReference type="NCBI Taxonomy" id="2798577"/>
    <lineage>
        <taxon>Bacteria</taxon>
        <taxon>Pseudomonadati</taxon>
        <taxon>Spirochaetota</taxon>
        <taxon>Spirochaetia</taxon>
        <taxon>Spirochaetales</taxon>
        <taxon>Breznakiellaceae</taxon>
        <taxon>Breznakiella</taxon>
    </lineage>
</organism>
<keyword evidence="9" id="KW-1185">Reference proteome</keyword>
<proteinExistence type="predicted"/>
<keyword evidence="5 6" id="KW-0472">Membrane</keyword>
<comment type="subcellular location">
    <subcellularLocation>
        <location evidence="1">Cell membrane</location>
        <topology evidence="1">Multi-pass membrane protein</topology>
    </subcellularLocation>
</comment>
<evidence type="ECO:0000256" key="1">
    <source>
        <dbReference type="ARBA" id="ARBA00004651"/>
    </source>
</evidence>
<reference evidence="8" key="1">
    <citation type="submission" date="2021-01" db="EMBL/GenBank/DDBJ databases">
        <title>Description of Breznakiella homolactica.</title>
        <authorList>
            <person name="Song Y."/>
            <person name="Brune A."/>
        </authorList>
    </citation>
    <scope>NUCLEOTIDE SEQUENCE</scope>
    <source>
        <strain evidence="8">RmG30</strain>
    </source>
</reference>
<feature type="transmembrane region" description="Helical" evidence="6">
    <location>
        <begin position="50"/>
        <end position="68"/>
    </location>
</feature>
<evidence type="ECO:0000256" key="5">
    <source>
        <dbReference type="ARBA" id="ARBA00023136"/>
    </source>
</evidence>
<dbReference type="InterPro" id="IPR025383">
    <property type="entry name" value="MrpA_C/MbhD"/>
</dbReference>
<dbReference type="GO" id="GO:0005886">
    <property type="term" value="C:plasma membrane"/>
    <property type="evidence" value="ECO:0007669"/>
    <property type="project" value="UniProtKB-SubCell"/>
</dbReference>
<evidence type="ECO:0000313" key="8">
    <source>
        <dbReference type="EMBL" id="QQO10995.1"/>
    </source>
</evidence>
<keyword evidence="2" id="KW-1003">Cell membrane</keyword>
<evidence type="ECO:0000256" key="2">
    <source>
        <dbReference type="ARBA" id="ARBA00022475"/>
    </source>
</evidence>
<evidence type="ECO:0000259" key="7">
    <source>
        <dbReference type="Pfam" id="PF13244"/>
    </source>
</evidence>
<protein>
    <submittedName>
        <fullName evidence="8">DUF4040 domain-containing protein</fullName>
    </submittedName>
</protein>